<evidence type="ECO:0000256" key="2">
    <source>
        <dbReference type="ARBA" id="ARBA00022448"/>
    </source>
</evidence>
<protein>
    <recommendedName>
        <fullName evidence="8">ABC transmembrane type-1 domain-containing protein</fullName>
    </recommendedName>
</protein>
<dbReference type="InterPro" id="IPR035906">
    <property type="entry name" value="MetI-like_sf"/>
</dbReference>
<dbReference type="SUPFAM" id="SSF161098">
    <property type="entry name" value="MetI-like"/>
    <property type="match status" value="1"/>
</dbReference>
<dbReference type="Pfam" id="PF19300">
    <property type="entry name" value="BPD_transp_1_N"/>
    <property type="match status" value="1"/>
</dbReference>
<evidence type="ECO:0000313" key="9">
    <source>
        <dbReference type="EMBL" id="GAI48030.1"/>
    </source>
</evidence>
<evidence type="ECO:0000256" key="6">
    <source>
        <dbReference type="ARBA" id="ARBA00023136"/>
    </source>
</evidence>
<evidence type="ECO:0000256" key="5">
    <source>
        <dbReference type="ARBA" id="ARBA00022989"/>
    </source>
</evidence>
<proteinExistence type="predicted"/>
<dbReference type="InterPro" id="IPR045621">
    <property type="entry name" value="BPD_transp_1_N"/>
</dbReference>
<evidence type="ECO:0000256" key="3">
    <source>
        <dbReference type="ARBA" id="ARBA00022475"/>
    </source>
</evidence>
<name>X1QAI9_9ZZZZ</name>
<accession>X1QAI9</accession>
<keyword evidence="2" id="KW-0813">Transport</keyword>
<feature type="transmembrane region" description="Helical" evidence="7">
    <location>
        <begin position="100"/>
        <end position="121"/>
    </location>
</feature>
<sequence length="190" mass="21101">MKPLSLKTYILRRVLQVIPLIFGVIIINFTIIHLAPGDIALMLAGEDASPEYVETLRIRFGLDKPIHEQLLIYISNVVRGDLGYSFANRSPVVNCILERVPATVMLISCSMLFSITIGVLLGVNASKRPYSRTDNATTIGSLLGYAIPNFWLGMIMMLVFSLNLGIFPVQGMFTVGVDMVVIDRWIDIAR</sequence>
<comment type="caution">
    <text evidence="9">The sequence shown here is derived from an EMBL/GenBank/DDBJ whole genome shotgun (WGS) entry which is preliminary data.</text>
</comment>
<dbReference type="AlphaFoldDB" id="X1QAI9"/>
<evidence type="ECO:0000256" key="4">
    <source>
        <dbReference type="ARBA" id="ARBA00022692"/>
    </source>
</evidence>
<dbReference type="PANTHER" id="PTHR43163:SF6">
    <property type="entry name" value="DIPEPTIDE TRANSPORT SYSTEM PERMEASE PROTEIN DPPB-RELATED"/>
    <property type="match status" value="1"/>
</dbReference>
<feature type="domain" description="ABC transmembrane type-1" evidence="8">
    <location>
        <begin position="100"/>
        <end position="190"/>
    </location>
</feature>
<evidence type="ECO:0000259" key="8">
    <source>
        <dbReference type="PROSITE" id="PS50928"/>
    </source>
</evidence>
<dbReference type="EMBL" id="BARV01038468">
    <property type="protein sequence ID" value="GAI48030.1"/>
    <property type="molecule type" value="Genomic_DNA"/>
</dbReference>
<evidence type="ECO:0000256" key="1">
    <source>
        <dbReference type="ARBA" id="ARBA00004651"/>
    </source>
</evidence>
<dbReference type="GO" id="GO:0055085">
    <property type="term" value="P:transmembrane transport"/>
    <property type="evidence" value="ECO:0007669"/>
    <property type="project" value="InterPro"/>
</dbReference>
<dbReference type="GO" id="GO:0005886">
    <property type="term" value="C:plasma membrane"/>
    <property type="evidence" value="ECO:0007669"/>
    <property type="project" value="UniProtKB-SubCell"/>
</dbReference>
<keyword evidence="6 7" id="KW-0472">Membrane</keyword>
<keyword evidence="4 7" id="KW-0812">Transmembrane</keyword>
<feature type="non-terminal residue" evidence="9">
    <location>
        <position position="190"/>
    </location>
</feature>
<dbReference type="PANTHER" id="PTHR43163">
    <property type="entry name" value="DIPEPTIDE TRANSPORT SYSTEM PERMEASE PROTEIN DPPB-RELATED"/>
    <property type="match status" value="1"/>
</dbReference>
<feature type="transmembrane region" description="Helical" evidence="7">
    <location>
        <begin position="142"/>
        <end position="160"/>
    </location>
</feature>
<dbReference type="PROSITE" id="PS50928">
    <property type="entry name" value="ABC_TM1"/>
    <property type="match status" value="1"/>
</dbReference>
<organism evidence="9">
    <name type="scientific">marine sediment metagenome</name>
    <dbReference type="NCBI Taxonomy" id="412755"/>
    <lineage>
        <taxon>unclassified sequences</taxon>
        <taxon>metagenomes</taxon>
        <taxon>ecological metagenomes</taxon>
    </lineage>
</organism>
<feature type="transmembrane region" description="Helical" evidence="7">
    <location>
        <begin position="14"/>
        <end position="35"/>
    </location>
</feature>
<comment type="subcellular location">
    <subcellularLocation>
        <location evidence="1">Cell membrane</location>
        <topology evidence="1">Multi-pass membrane protein</topology>
    </subcellularLocation>
</comment>
<evidence type="ECO:0000256" key="7">
    <source>
        <dbReference type="SAM" id="Phobius"/>
    </source>
</evidence>
<keyword evidence="3" id="KW-1003">Cell membrane</keyword>
<dbReference type="InterPro" id="IPR000515">
    <property type="entry name" value="MetI-like"/>
</dbReference>
<keyword evidence="5 7" id="KW-1133">Transmembrane helix</keyword>
<gene>
    <name evidence="9" type="ORF">S06H3_59255</name>
</gene>
<reference evidence="9" key="1">
    <citation type="journal article" date="2014" name="Front. Microbiol.">
        <title>High frequency of phylogenetically diverse reductive dehalogenase-homologous genes in deep subseafloor sedimentary metagenomes.</title>
        <authorList>
            <person name="Kawai M."/>
            <person name="Futagami T."/>
            <person name="Toyoda A."/>
            <person name="Takaki Y."/>
            <person name="Nishi S."/>
            <person name="Hori S."/>
            <person name="Arai W."/>
            <person name="Tsubouchi T."/>
            <person name="Morono Y."/>
            <person name="Uchiyama I."/>
            <person name="Ito T."/>
            <person name="Fujiyama A."/>
            <person name="Inagaki F."/>
            <person name="Takami H."/>
        </authorList>
    </citation>
    <scope>NUCLEOTIDE SEQUENCE</scope>
    <source>
        <strain evidence="9">Expedition CK06-06</strain>
    </source>
</reference>